<dbReference type="EMBL" id="JAUHLN010000003">
    <property type="protein sequence ID" value="MDN4074333.1"/>
    <property type="molecule type" value="Genomic_DNA"/>
</dbReference>
<comment type="similarity">
    <text evidence="2">Belongs to the GerABKC lipoprotein family.</text>
</comment>
<dbReference type="PANTHER" id="PTHR35789">
    <property type="entry name" value="SPORE GERMINATION PROTEIN B3"/>
    <property type="match status" value="1"/>
</dbReference>
<evidence type="ECO:0000256" key="5">
    <source>
        <dbReference type="ARBA" id="ARBA00023136"/>
    </source>
</evidence>
<dbReference type="Gene3D" id="3.30.300.210">
    <property type="entry name" value="Nutrient germinant receptor protein C, domain 3"/>
    <property type="match status" value="1"/>
</dbReference>
<keyword evidence="6" id="KW-0564">Palmitate</keyword>
<evidence type="ECO:0000256" key="2">
    <source>
        <dbReference type="ARBA" id="ARBA00007886"/>
    </source>
</evidence>
<comment type="subcellular location">
    <subcellularLocation>
        <location evidence="1">Membrane</location>
        <topology evidence="1">Lipid-anchor</topology>
    </subcellularLocation>
</comment>
<evidence type="ECO:0000313" key="12">
    <source>
        <dbReference type="Proteomes" id="UP001168694"/>
    </source>
</evidence>
<feature type="domain" description="Spore germination protein N-terminal" evidence="10">
    <location>
        <begin position="23"/>
        <end position="198"/>
    </location>
</feature>
<keyword evidence="5" id="KW-0472">Membrane</keyword>
<comment type="caution">
    <text evidence="11">The sequence shown here is derived from an EMBL/GenBank/DDBJ whole genome shotgun (WGS) entry which is preliminary data.</text>
</comment>
<name>A0ABT8E8T6_9BACL</name>
<protein>
    <submittedName>
        <fullName evidence="11">Ger(X)C family spore germination protein</fullName>
    </submittedName>
</protein>
<keyword evidence="12" id="KW-1185">Reference proteome</keyword>
<evidence type="ECO:0000256" key="4">
    <source>
        <dbReference type="ARBA" id="ARBA00022729"/>
    </source>
</evidence>
<evidence type="ECO:0000256" key="3">
    <source>
        <dbReference type="ARBA" id="ARBA00022544"/>
    </source>
</evidence>
<keyword evidence="3" id="KW-0309">Germination</keyword>
<feature type="domain" description="Spore germination GerAC-like C-terminal" evidence="9">
    <location>
        <begin position="227"/>
        <end position="392"/>
    </location>
</feature>
<dbReference type="Pfam" id="PF25198">
    <property type="entry name" value="Spore_GerAC_N"/>
    <property type="match status" value="1"/>
</dbReference>
<dbReference type="InterPro" id="IPR046953">
    <property type="entry name" value="Spore_GerAC-like_C"/>
</dbReference>
<dbReference type="NCBIfam" id="TIGR02887">
    <property type="entry name" value="spore_ger_x_C"/>
    <property type="match status" value="1"/>
</dbReference>
<evidence type="ECO:0000256" key="6">
    <source>
        <dbReference type="ARBA" id="ARBA00023139"/>
    </source>
</evidence>
<dbReference type="InterPro" id="IPR038501">
    <property type="entry name" value="Spore_GerAC_C_sf"/>
</dbReference>
<evidence type="ECO:0000259" key="9">
    <source>
        <dbReference type="Pfam" id="PF05504"/>
    </source>
</evidence>
<proteinExistence type="inferred from homology"/>
<feature type="signal peptide" evidence="8">
    <location>
        <begin position="1"/>
        <end position="23"/>
    </location>
</feature>
<evidence type="ECO:0000256" key="7">
    <source>
        <dbReference type="ARBA" id="ARBA00023288"/>
    </source>
</evidence>
<dbReference type="Proteomes" id="UP001168694">
    <property type="component" value="Unassembled WGS sequence"/>
</dbReference>
<evidence type="ECO:0000256" key="8">
    <source>
        <dbReference type="SAM" id="SignalP"/>
    </source>
</evidence>
<accession>A0ABT8E8T6</accession>
<dbReference type="Gene3D" id="6.20.190.10">
    <property type="entry name" value="Nutrient germinant receptor protein C, domain 1"/>
    <property type="match status" value="1"/>
</dbReference>
<evidence type="ECO:0000256" key="1">
    <source>
        <dbReference type="ARBA" id="ARBA00004635"/>
    </source>
</evidence>
<keyword evidence="7" id="KW-0449">Lipoprotein</keyword>
<reference evidence="11" key="1">
    <citation type="submission" date="2023-06" db="EMBL/GenBank/DDBJ databases">
        <title>Draft Genome Sequences of Representative Paenibacillus Polymyxa, Bacillus cereus, Fictibacillus sp., and Brevibacillus agri Strains Isolated from Amazonian Dark Earth.</title>
        <authorList>
            <person name="Pellegrinetti T.A."/>
            <person name="Cunha I.C.M."/>
            <person name="Chaves M.G."/>
            <person name="Freitas A.S."/>
            <person name="Silva A.V.R."/>
            <person name="Tsai S.M."/>
            <person name="Mendes L.W."/>
        </authorList>
    </citation>
    <scope>NUCLEOTIDE SEQUENCE</scope>
    <source>
        <strain evidence="11">CENA-BCM004</strain>
    </source>
</reference>
<feature type="chain" id="PRO_5045565691" evidence="8">
    <location>
        <begin position="24"/>
        <end position="404"/>
    </location>
</feature>
<sequence length="404" mass="44653">MNRKTVFLILFLSVAFLSGCYSQKELTDLAIISALGIDKNENGRYVVTFQIVNPGNVAGGQQVSGGAQGPPITAFSVTGDNLVEISRKATTRLSRKMYYAHANLLVISEKLAKTEGILKLIDAFDRDPEFRNTASIVISRDVKAADFVKTLTPVDKIPSNKVIKTLKFSEQRWGRILDVNLQDVMKSLISPGKGLVLSGFRLFGDRPLGKTMQNIQQTNPLVTIRADGLAVFKDGKLVDWIEGKNAGGTLWILNKIKATDVDILWKKEKDAISYQVTRQQTKVSASMKKGVPVMLVDVRAEGGIGAVKVPVNLNSPNVILAVERALEKEIQKEIQGAVQHAQKDKSDIFGFGEVVHRTDPAAWKKLKHDWNDAAFPKVKVKVKVDAFVRRSGLRNKPFLSNFEK</sequence>
<dbReference type="InterPro" id="IPR057336">
    <property type="entry name" value="GerAC_N"/>
</dbReference>
<dbReference type="InterPro" id="IPR008844">
    <property type="entry name" value="Spore_GerAC-like"/>
</dbReference>
<dbReference type="PROSITE" id="PS51257">
    <property type="entry name" value="PROKAR_LIPOPROTEIN"/>
    <property type="match status" value="1"/>
</dbReference>
<evidence type="ECO:0000313" key="11">
    <source>
        <dbReference type="EMBL" id="MDN4074333.1"/>
    </source>
</evidence>
<organism evidence="11 12">
    <name type="scientific">Fictibacillus terranigra</name>
    <dbReference type="NCBI Taxonomy" id="3058424"/>
    <lineage>
        <taxon>Bacteria</taxon>
        <taxon>Bacillati</taxon>
        <taxon>Bacillota</taxon>
        <taxon>Bacilli</taxon>
        <taxon>Bacillales</taxon>
        <taxon>Fictibacillaceae</taxon>
        <taxon>Fictibacillus</taxon>
    </lineage>
</organism>
<dbReference type="RefSeq" id="WP_290400469.1">
    <property type="nucleotide sequence ID" value="NZ_JAUHLN010000003.1"/>
</dbReference>
<keyword evidence="4 8" id="KW-0732">Signal</keyword>
<gene>
    <name evidence="11" type="ORF">QYF49_15200</name>
</gene>
<dbReference type="PANTHER" id="PTHR35789:SF1">
    <property type="entry name" value="SPORE GERMINATION PROTEIN B3"/>
    <property type="match status" value="1"/>
</dbReference>
<evidence type="ECO:0000259" key="10">
    <source>
        <dbReference type="Pfam" id="PF25198"/>
    </source>
</evidence>
<dbReference type="Pfam" id="PF05504">
    <property type="entry name" value="Spore_GerAC"/>
    <property type="match status" value="1"/>
</dbReference>